<dbReference type="AlphaFoldDB" id="A0A1V6RUZ9"/>
<protein>
    <submittedName>
        <fullName evidence="2">Uncharacterized protein</fullName>
    </submittedName>
</protein>
<keyword evidence="3" id="KW-1185">Reference proteome</keyword>
<evidence type="ECO:0000256" key="1">
    <source>
        <dbReference type="SAM" id="SignalP"/>
    </source>
</evidence>
<keyword evidence="1" id="KW-0732">Signal</keyword>
<reference evidence="3" key="1">
    <citation type="journal article" date="2017" name="Nat. Microbiol.">
        <title>Global analysis of biosynthetic gene clusters reveals vast potential of secondary metabolite production in Penicillium species.</title>
        <authorList>
            <person name="Nielsen J.C."/>
            <person name="Grijseels S."/>
            <person name="Prigent S."/>
            <person name="Ji B."/>
            <person name="Dainat J."/>
            <person name="Nielsen K.F."/>
            <person name="Frisvad J.C."/>
            <person name="Workman M."/>
            <person name="Nielsen J."/>
        </authorList>
    </citation>
    <scope>NUCLEOTIDE SEQUENCE [LARGE SCALE GENOMIC DNA]</scope>
    <source>
        <strain evidence="3">IBT 29486</strain>
    </source>
</reference>
<evidence type="ECO:0000313" key="3">
    <source>
        <dbReference type="Proteomes" id="UP000191518"/>
    </source>
</evidence>
<feature type="chain" id="PRO_5012957934" evidence="1">
    <location>
        <begin position="21"/>
        <end position="42"/>
    </location>
</feature>
<feature type="signal peptide" evidence="1">
    <location>
        <begin position="1"/>
        <end position="20"/>
    </location>
</feature>
<proteinExistence type="predicted"/>
<sequence>MHQSKVLVGVFAMLVSTGLALPAGKQYLHVTSDVLDKREAAK</sequence>
<organism evidence="2 3">
    <name type="scientific">Penicillium vulpinum</name>
    <dbReference type="NCBI Taxonomy" id="29845"/>
    <lineage>
        <taxon>Eukaryota</taxon>
        <taxon>Fungi</taxon>
        <taxon>Dikarya</taxon>
        <taxon>Ascomycota</taxon>
        <taxon>Pezizomycotina</taxon>
        <taxon>Eurotiomycetes</taxon>
        <taxon>Eurotiomycetidae</taxon>
        <taxon>Eurotiales</taxon>
        <taxon>Aspergillaceae</taxon>
        <taxon>Penicillium</taxon>
    </lineage>
</organism>
<dbReference type="EMBL" id="MDYP01000026">
    <property type="protein sequence ID" value="OQE05243.1"/>
    <property type="molecule type" value="Genomic_DNA"/>
</dbReference>
<dbReference type="Proteomes" id="UP000191518">
    <property type="component" value="Unassembled WGS sequence"/>
</dbReference>
<accession>A0A1V6RUZ9</accession>
<evidence type="ECO:0000313" key="2">
    <source>
        <dbReference type="EMBL" id="OQE05243.1"/>
    </source>
</evidence>
<feature type="non-terminal residue" evidence="2">
    <location>
        <position position="42"/>
    </location>
</feature>
<gene>
    <name evidence="2" type="ORF">PENVUL_c026G01147</name>
</gene>
<name>A0A1V6RUZ9_9EURO</name>
<comment type="caution">
    <text evidence="2">The sequence shown here is derived from an EMBL/GenBank/DDBJ whole genome shotgun (WGS) entry which is preliminary data.</text>
</comment>